<evidence type="ECO:0000256" key="7">
    <source>
        <dbReference type="ARBA" id="ARBA00023034"/>
    </source>
</evidence>
<evidence type="ECO:0000256" key="5">
    <source>
        <dbReference type="ARBA" id="ARBA00022968"/>
    </source>
</evidence>
<protein>
    <recommendedName>
        <fullName evidence="13">Trichome birefringence-like N-terminal domain-containing protein</fullName>
    </recommendedName>
</protein>
<evidence type="ECO:0000259" key="10">
    <source>
        <dbReference type="Pfam" id="PF14416"/>
    </source>
</evidence>
<organism evidence="11 12">
    <name type="scientific">Rhynchospora tenuis</name>
    <dbReference type="NCBI Taxonomy" id="198213"/>
    <lineage>
        <taxon>Eukaryota</taxon>
        <taxon>Viridiplantae</taxon>
        <taxon>Streptophyta</taxon>
        <taxon>Embryophyta</taxon>
        <taxon>Tracheophyta</taxon>
        <taxon>Spermatophyta</taxon>
        <taxon>Magnoliopsida</taxon>
        <taxon>Liliopsida</taxon>
        <taxon>Poales</taxon>
        <taxon>Cyperaceae</taxon>
        <taxon>Cyperoideae</taxon>
        <taxon>Rhynchosporeae</taxon>
        <taxon>Rhynchospora</taxon>
    </lineage>
</organism>
<gene>
    <name evidence="11" type="ORF">LUZ61_007667</name>
</gene>
<evidence type="ECO:0000256" key="1">
    <source>
        <dbReference type="ARBA" id="ARBA00004323"/>
    </source>
</evidence>
<feature type="domain" description="Trichome birefringence-like N-terminal" evidence="10">
    <location>
        <begin position="61"/>
        <end position="112"/>
    </location>
</feature>
<dbReference type="GO" id="GO:1990538">
    <property type="term" value="F:xylan O-acetyltransferase activity"/>
    <property type="evidence" value="ECO:0007669"/>
    <property type="project" value="UniProtKB-ARBA"/>
</dbReference>
<keyword evidence="7" id="KW-0333">Golgi apparatus</keyword>
<evidence type="ECO:0000313" key="11">
    <source>
        <dbReference type="EMBL" id="KAJ3703962.1"/>
    </source>
</evidence>
<dbReference type="Proteomes" id="UP001210211">
    <property type="component" value="Unassembled WGS sequence"/>
</dbReference>
<evidence type="ECO:0000256" key="2">
    <source>
        <dbReference type="ARBA" id="ARBA00007727"/>
    </source>
</evidence>
<dbReference type="GO" id="GO:0000139">
    <property type="term" value="C:Golgi membrane"/>
    <property type="evidence" value="ECO:0007669"/>
    <property type="project" value="UniProtKB-SubCell"/>
</dbReference>
<keyword evidence="12" id="KW-1185">Reference proteome</keyword>
<dbReference type="InterPro" id="IPR029962">
    <property type="entry name" value="TBL"/>
</dbReference>
<feature type="domain" description="Trichome birefringence-like C-terminal" evidence="9">
    <location>
        <begin position="118"/>
        <end position="407"/>
    </location>
</feature>
<comment type="caution">
    <text evidence="11">The sequence shown here is derived from an EMBL/GenBank/DDBJ whole genome shotgun (WGS) entry which is preliminary data.</text>
</comment>
<name>A0AAD6EWN9_9POAL</name>
<keyword evidence="3" id="KW-0808">Transferase</keyword>
<evidence type="ECO:0000256" key="4">
    <source>
        <dbReference type="ARBA" id="ARBA00022692"/>
    </source>
</evidence>
<proteinExistence type="inferred from homology"/>
<dbReference type="AlphaFoldDB" id="A0AAD6EWN9"/>
<dbReference type="PANTHER" id="PTHR32285:SF23">
    <property type="entry name" value="PROTEIN TRICHOME BIREFRINGENCE-LIKE 12"/>
    <property type="match status" value="1"/>
</dbReference>
<evidence type="ECO:0000256" key="8">
    <source>
        <dbReference type="ARBA" id="ARBA00023136"/>
    </source>
</evidence>
<sequence length="415" mass="47023">MAANLPLSSRRRRSLFLLLPLILILTFTLTSLLSSPKSPSSNLSSALISSSSPPCGSLSSDLTNGHWSNATTPRQPLYGATCPFHRNAWNCLRNGRAHMDAINSWSWLPDRCAGDPISRIDPVRFLSAMRGKKIGFVGDSLNENFVTALLCVLWSGDETARKWKRKGAWKGGYFPKFDLIVGYHRAVLLANYTWMPVEKLSQYPKDGIKGIYRVDVDVAADDWNRITKFYDVLIFNTGHWWGPDKFPKEKPLVFFREGKPINPPLGIHDGLNVVISSMVSYIEKEVPEKTLKLWRTQSPRHFFGGEWDQNGSCLFNEPLKEHELDSWFDPKNKGINREAREVNEIIREAILGTSIELFNLTHLSELRADAHPAIWLGKKDAVSVWGQDCLHWCLPGLPDTWVDLLTARILHSFGR</sequence>
<keyword evidence="8" id="KW-0472">Membrane</keyword>
<dbReference type="EMBL" id="JAMRDG010000001">
    <property type="protein sequence ID" value="KAJ3703962.1"/>
    <property type="molecule type" value="Genomic_DNA"/>
</dbReference>
<evidence type="ECO:0000256" key="3">
    <source>
        <dbReference type="ARBA" id="ARBA00022679"/>
    </source>
</evidence>
<evidence type="ECO:0000256" key="6">
    <source>
        <dbReference type="ARBA" id="ARBA00022989"/>
    </source>
</evidence>
<evidence type="ECO:0000259" key="9">
    <source>
        <dbReference type="Pfam" id="PF13839"/>
    </source>
</evidence>
<reference evidence="11 12" key="1">
    <citation type="journal article" date="2022" name="Cell">
        <title>Repeat-based holocentromeres influence genome architecture and karyotype evolution.</title>
        <authorList>
            <person name="Hofstatter P.G."/>
            <person name="Thangavel G."/>
            <person name="Lux T."/>
            <person name="Neumann P."/>
            <person name="Vondrak T."/>
            <person name="Novak P."/>
            <person name="Zhang M."/>
            <person name="Costa L."/>
            <person name="Castellani M."/>
            <person name="Scott A."/>
            <person name="Toegelov H."/>
            <person name="Fuchs J."/>
            <person name="Mata-Sucre Y."/>
            <person name="Dias Y."/>
            <person name="Vanzela A.L.L."/>
            <person name="Huettel B."/>
            <person name="Almeida C.C.S."/>
            <person name="Simkova H."/>
            <person name="Souza G."/>
            <person name="Pedrosa-Harand A."/>
            <person name="Macas J."/>
            <person name="Mayer K.F.X."/>
            <person name="Houben A."/>
            <person name="Marques A."/>
        </authorList>
    </citation>
    <scope>NUCLEOTIDE SEQUENCE [LARGE SCALE GENOMIC DNA]</scope>
    <source>
        <strain evidence="11">RhyTen1mFocal</strain>
    </source>
</reference>
<comment type="subcellular location">
    <subcellularLocation>
        <location evidence="1">Golgi apparatus membrane</location>
        <topology evidence="1">Single-pass type II membrane protein</topology>
    </subcellularLocation>
</comment>
<keyword evidence="4" id="KW-0812">Transmembrane</keyword>
<evidence type="ECO:0008006" key="13">
    <source>
        <dbReference type="Google" id="ProtNLM"/>
    </source>
</evidence>
<keyword evidence="6" id="KW-1133">Transmembrane helix</keyword>
<evidence type="ECO:0000313" key="12">
    <source>
        <dbReference type="Proteomes" id="UP001210211"/>
    </source>
</evidence>
<dbReference type="InterPro" id="IPR026057">
    <property type="entry name" value="TBL_C"/>
</dbReference>
<accession>A0AAD6EWN9</accession>
<keyword evidence="5" id="KW-0735">Signal-anchor</keyword>
<dbReference type="InterPro" id="IPR025846">
    <property type="entry name" value="TBL_N"/>
</dbReference>
<comment type="similarity">
    <text evidence="2">Belongs to the PC-esterase family. TBL subfamily.</text>
</comment>
<dbReference type="Pfam" id="PF13839">
    <property type="entry name" value="PC-Esterase"/>
    <property type="match status" value="1"/>
</dbReference>
<dbReference type="PANTHER" id="PTHR32285">
    <property type="entry name" value="PROTEIN TRICHOME BIREFRINGENCE-LIKE 9-RELATED"/>
    <property type="match status" value="1"/>
</dbReference>
<dbReference type="Pfam" id="PF14416">
    <property type="entry name" value="PMR5N"/>
    <property type="match status" value="1"/>
</dbReference>